<proteinExistence type="predicted"/>
<comment type="caution">
    <text evidence="4">The sequence shown here is derived from an EMBL/GenBank/DDBJ whole genome shotgun (WGS) entry which is preliminary data.</text>
</comment>
<reference evidence="4 5" key="1">
    <citation type="submission" date="2017-03" db="EMBL/GenBank/DDBJ databases">
        <title>Widespread Adenine N6-methylation of Active Genes in Fungi.</title>
        <authorList>
            <consortium name="DOE Joint Genome Institute"/>
            <person name="Mondo S.J."/>
            <person name="Dannebaum R.O."/>
            <person name="Kuo R.C."/>
            <person name="Louie K.B."/>
            <person name="Bewick A.J."/>
            <person name="Labutti K."/>
            <person name="Haridas S."/>
            <person name="Kuo A."/>
            <person name="Salamov A."/>
            <person name="Ahrendt S.R."/>
            <person name="Lau R."/>
            <person name="Bowen B.P."/>
            <person name="Lipzen A."/>
            <person name="Sullivan W."/>
            <person name="Andreopoulos W.B."/>
            <person name="Clum A."/>
            <person name="Lindquist E."/>
            <person name="Daum C."/>
            <person name="Northen T.R."/>
            <person name="Ramamoorthy G."/>
            <person name="Schmitz R.J."/>
            <person name="Gryganskyi A."/>
            <person name="Culley D."/>
            <person name="Magnuson J."/>
            <person name="James T.Y."/>
            <person name="O'Malley M.A."/>
            <person name="Stajich J.E."/>
            <person name="Spatafora J.W."/>
            <person name="Visel A."/>
            <person name="Grigoriev I.V."/>
        </authorList>
    </citation>
    <scope>NUCLEOTIDE SEQUENCE [LARGE SCALE GENOMIC DNA]</scope>
    <source>
        <strain evidence="4 5">NRRL Y-17943</strain>
    </source>
</reference>
<gene>
    <name evidence="4" type="ORF">BD324DRAFT_650751</name>
</gene>
<dbReference type="GO" id="GO:0070761">
    <property type="term" value="C:pre-snoRNP complex"/>
    <property type="evidence" value="ECO:0007669"/>
    <property type="project" value="TreeGrafter"/>
</dbReference>
<evidence type="ECO:0000259" key="3">
    <source>
        <dbReference type="Pfam" id="PF25790"/>
    </source>
</evidence>
<dbReference type="InterPro" id="IPR051639">
    <property type="entry name" value="BCD1"/>
</dbReference>
<protein>
    <recommendedName>
        <fullName evidence="3">BCD1 alpha/beta domain-containing protein</fullName>
    </recommendedName>
</protein>
<keyword evidence="1" id="KW-0597">Phosphoprotein</keyword>
<dbReference type="InParanoid" id="A0A1Y1UGG4"/>
<dbReference type="GeneID" id="33560008"/>
<dbReference type="RefSeq" id="XP_021871181.1">
    <property type="nucleotide sequence ID" value="XM_022018199.1"/>
</dbReference>
<dbReference type="PANTHER" id="PTHR13483">
    <property type="entry name" value="BOX C_D SNORNA PROTEIN 1-RELATED"/>
    <property type="match status" value="1"/>
</dbReference>
<evidence type="ECO:0000313" key="5">
    <source>
        <dbReference type="Proteomes" id="UP000193218"/>
    </source>
</evidence>
<feature type="region of interest" description="Disordered" evidence="2">
    <location>
        <begin position="180"/>
        <end position="233"/>
    </location>
</feature>
<dbReference type="Pfam" id="PF25790">
    <property type="entry name" value="BCD1"/>
    <property type="match status" value="1"/>
</dbReference>
<evidence type="ECO:0000313" key="4">
    <source>
        <dbReference type="EMBL" id="ORX37143.1"/>
    </source>
</evidence>
<name>A0A1Y1UGG4_9TREE</name>
<dbReference type="AlphaFoldDB" id="A0A1Y1UGG4"/>
<accession>A0A1Y1UGG4</accession>
<dbReference type="GO" id="GO:0048254">
    <property type="term" value="P:snoRNA localization"/>
    <property type="evidence" value="ECO:0007669"/>
    <property type="project" value="TreeGrafter"/>
</dbReference>
<organism evidence="4 5">
    <name type="scientific">Kockovaella imperatae</name>
    <dbReference type="NCBI Taxonomy" id="4999"/>
    <lineage>
        <taxon>Eukaryota</taxon>
        <taxon>Fungi</taxon>
        <taxon>Dikarya</taxon>
        <taxon>Basidiomycota</taxon>
        <taxon>Agaricomycotina</taxon>
        <taxon>Tremellomycetes</taxon>
        <taxon>Tremellales</taxon>
        <taxon>Cuniculitremaceae</taxon>
        <taxon>Kockovaella</taxon>
    </lineage>
</organism>
<sequence length="233" mass="25799">MGLSRELEQRGIRIEFMPEAMERRKRNQSNWNPKNKILHLTLEFNVDASLTGDGESHSTLKPRVLIEAPSDKSLEQTLPVSLSALLPPDLAARSDLAFAISVPASYIHEDPDSYHGSKLYFPTLDASVPILEALRGIVFLEYPTITIMSRSSWDAQVQDGRVKVLPLLQVSTRFHDNAYKRKRGDEDTTTTSADGKPDIVTQPSTALAELGGYDSDSNEESEVGDRGAVDDED</sequence>
<keyword evidence="5" id="KW-1185">Reference proteome</keyword>
<dbReference type="GO" id="GO:0005634">
    <property type="term" value="C:nucleus"/>
    <property type="evidence" value="ECO:0007669"/>
    <property type="project" value="TreeGrafter"/>
</dbReference>
<dbReference type="InterPro" id="IPR057721">
    <property type="entry name" value="BCD1_alpha/beta"/>
</dbReference>
<evidence type="ECO:0000256" key="2">
    <source>
        <dbReference type="SAM" id="MobiDB-lite"/>
    </source>
</evidence>
<dbReference type="EMBL" id="NBSH01000006">
    <property type="protein sequence ID" value="ORX37143.1"/>
    <property type="molecule type" value="Genomic_DNA"/>
</dbReference>
<dbReference type="STRING" id="4999.A0A1Y1UGG4"/>
<dbReference type="PANTHER" id="PTHR13483:SF3">
    <property type="entry name" value="BOX C_D SNORNA PROTEIN 1"/>
    <property type="match status" value="1"/>
</dbReference>
<feature type="domain" description="BCD1 alpha/beta" evidence="3">
    <location>
        <begin position="3"/>
        <end position="156"/>
    </location>
</feature>
<dbReference type="Proteomes" id="UP000193218">
    <property type="component" value="Unassembled WGS sequence"/>
</dbReference>
<dbReference type="OrthoDB" id="272357at2759"/>
<dbReference type="GO" id="GO:0000492">
    <property type="term" value="P:box C/D snoRNP assembly"/>
    <property type="evidence" value="ECO:0007669"/>
    <property type="project" value="TreeGrafter"/>
</dbReference>
<feature type="compositionally biased region" description="Basic and acidic residues" evidence="2">
    <location>
        <begin position="223"/>
        <end position="233"/>
    </location>
</feature>
<evidence type="ECO:0000256" key="1">
    <source>
        <dbReference type="ARBA" id="ARBA00022553"/>
    </source>
</evidence>
<dbReference type="GO" id="GO:0000463">
    <property type="term" value="P:maturation of LSU-rRNA from tricistronic rRNA transcript (SSU-rRNA, 5.8S rRNA, LSU-rRNA)"/>
    <property type="evidence" value="ECO:0007669"/>
    <property type="project" value="TreeGrafter"/>
</dbReference>